<feature type="region of interest" description="Disordered" evidence="1">
    <location>
        <begin position="190"/>
        <end position="232"/>
    </location>
</feature>
<dbReference type="RefSeq" id="WP_191273285.1">
    <property type="nucleotide sequence ID" value="NZ_BMXJ01000006.1"/>
</dbReference>
<evidence type="ECO:0000313" key="3">
    <source>
        <dbReference type="Proteomes" id="UP000598217"/>
    </source>
</evidence>
<keyword evidence="3" id="KW-1185">Reference proteome</keyword>
<sequence length="232" mass="26171">MAEFRISSDDRQVDLRRLATALAESQGWAREDVSIWDNRQGEVIVTIDDALLRRPDADPLHRPRHTPHAVHEACELLRREDTSLRGVDFAYLKDESARFFSAGWTLADLQHALGHRPDGVAWERGPEYRGSGWLAHRLSAWKTPDGDIRPSQSQESAQLRVIGRAGLPMHIGLPQDTELSERPVASPAVARSAADDARRLIRQNTRTTTDTLAHRDRTSAHITRPDERPDHP</sequence>
<gene>
    <name evidence="2" type="ORF">H4W79_001460</name>
</gene>
<dbReference type="Proteomes" id="UP000598217">
    <property type="component" value="Unassembled WGS sequence"/>
</dbReference>
<comment type="caution">
    <text evidence="2">The sequence shown here is derived from an EMBL/GenBank/DDBJ whole genome shotgun (WGS) entry which is preliminary data.</text>
</comment>
<organism evidence="2 3">
    <name type="scientific">Nocardiopsis terrae</name>
    <dbReference type="NCBI Taxonomy" id="372655"/>
    <lineage>
        <taxon>Bacteria</taxon>
        <taxon>Bacillati</taxon>
        <taxon>Actinomycetota</taxon>
        <taxon>Actinomycetes</taxon>
        <taxon>Streptosporangiales</taxon>
        <taxon>Nocardiopsidaceae</taxon>
        <taxon>Nocardiopsis</taxon>
    </lineage>
</organism>
<feature type="compositionally biased region" description="Polar residues" evidence="1">
    <location>
        <begin position="202"/>
        <end position="211"/>
    </location>
</feature>
<dbReference type="EMBL" id="JADBDY010000001">
    <property type="protein sequence ID" value="MBE1457246.1"/>
    <property type="molecule type" value="Genomic_DNA"/>
</dbReference>
<feature type="compositionally biased region" description="Basic and acidic residues" evidence="1">
    <location>
        <begin position="212"/>
        <end position="232"/>
    </location>
</feature>
<accession>A0ABR9HDZ7</accession>
<name>A0ABR9HDZ7_9ACTN</name>
<evidence type="ECO:0000256" key="1">
    <source>
        <dbReference type="SAM" id="MobiDB-lite"/>
    </source>
</evidence>
<proteinExistence type="predicted"/>
<reference evidence="2 3" key="1">
    <citation type="submission" date="2020-10" db="EMBL/GenBank/DDBJ databases">
        <title>Sequencing the genomes of 1000 actinobacteria strains.</title>
        <authorList>
            <person name="Klenk H.-P."/>
        </authorList>
    </citation>
    <scope>NUCLEOTIDE SEQUENCE [LARGE SCALE GENOMIC DNA]</scope>
    <source>
        <strain evidence="2 3">DSM 45157</strain>
    </source>
</reference>
<protein>
    <submittedName>
        <fullName evidence="2">Uncharacterized protein</fullName>
    </submittedName>
</protein>
<evidence type="ECO:0000313" key="2">
    <source>
        <dbReference type="EMBL" id="MBE1457246.1"/>
    </source>
</evidence>